<protein>
    <recommendedName>
        <fullName evidence="3 12">Thymidylate kinase</fullName>
        <ecNumber evidence="2 12">2.7.4.9</ecNumber>
    </recommendedName>
    <alternativeName>
        <fullName evidence="9 12">dTMP kinase</fullName>
    </alternativeName>
</protein>
<evidence type="ECO:0000256" key="7">
    <source>
        <dbReference type="ARBA" id="ARBA00022777"/>
    </source>
</evidence>
<keyword evidence="4 12" id="KW-0808">Transferase</keyword>
<dbReference type="SUPFAM" id="SSF52540">
    <property type="entry name" value="P-loop containing nucleoside triphosphate hydrolases"/>
    <property type="match status" value="1"/>
</dbReference>
<sequence length="238" mass="25740">MTAGNVPAEGRFITFEGGEGAGKSTQIARLAAFLQEAGIPVEVTREPGGSPAAETIRRLLLSGKIRALGPQMEAAMFAAARADHMDERILPALAAGKWVLCDRFSDSTRVYQGEAGVDPAFLDQLETLAIMGRRPDLTVLIDVPPEVGLARVRSRQTAEQTGDPDRFEAEETAVHARRRALFLELAKAQHDRFIVVDGALPAEAVAREIREGVEHRFADDLRRRAHGATAGAPAQKQD</sequence>
<dbReference type="RefSeq" id="WP_181761325.1">
    <property type="nucleotide sequence ID" value="NZ_BMCR01000001.1"/>
</dbReference>
<reference evidence="14 15" key="1">
    <citation type="submission" date="2020-07" db="EMBL/GenBank/DDBJ databases">
        <authorList>
            <person name="Li M."/>
        </authorList>
    </citation>
    <scope>NUCLEOTIDE SEQUENCE [LARGE SCALE GENOMIC DNA]</scope>
    <source>
        <strain evidence="14 15">DSM 23284</strain>
    </source>
</reference>
<dbReference type="InterPro" id="IPR018094">
    <property type="entry name" value="Thymidylate_kinase"/>
</dbReference>
<evidence type="ECO:0000256" key="1">
    <source>
        <dbReference type="ARBA" id="ARBA00009776"/>
    </source>
</evidence>
<evidence type="ECO:0000313" key="15">
    <source>
        <dbReference type="Proteomes" id="UP000559404"/>
    </source>
</evidence>
<feature type="binding site" evidence="12">
    <location>
        <begin position="17"/>
        <end position="24"/>
    </location>
    <ligand>
        <name>ATP</name>
        <dbReference type="ChEBI" id="CHEBI:30616"/>
    </ligand>
</feature>
<evidence type="ECO:0000256" key="9">
    <source>
        <dbReference type="ARBA" id="ARBA00029962"/>
    </source>
</evidence>
<keyword evidence="5 12" id="KW-0545">Nucleotide biosynthesis</keyword>
<dbReference type="Proteomes" id="UP000559404">
    <property type="component" value="Unassembled WGS sequence"/>
</dbReference>
<evidence type="ECO:0000256" key="8">
    <source>
        <dbReference type="ARBA" id="ARBA00022840"/>
    </source>
</evidence>
<gene>
    <name evidence="12" type="primary">tmk</name>
    <name evidence="14" type="ORF">H1W37_15825</name>
</gene>
<dbReference type="Pfam" id="PF02223">
    <property type="entry name" value="Thymidylate_kin"/>
    <property type="match status" value="1"/>
</dbReference>
<dbReference type="GO" id="GO:0005524">
    <property type="term" value="F:ATP binding"/>
    <property type="evidence" value="ECO:0007669"/>
    <property type="project" value="UniProtKB-UniRule"/>
</dbReference>
<evidence type="ECO:0000256" key="5">
    <source>
        <dbReference type="ARBA" id="ARBA00022727"/>
    </source>
</evidence>
<dbReference type="InterPro" id="IPR027417">
    <property type="entry name" value="P-loop_NTPase"/>
</dbReference>
<keyword evidence="15" id="KW-1185">Reference proteome</keyword>
<dbReference type="PROSITE" id="PS01331">
    <property type="entry name" value="THYMIDYLATE_KINASE"/>
    <property type="match status" value="1"/>
</dbReference>
<dbReference type="GO" id="GO:0006233">
    <property type="term" value="P:dTDP biosynthetic process"/>
    <property type="evidence" value="ECO:0007669"/>
    <property type="project" value="InterPro"/>
</dbReference>
<dbReference type="GO" id="GO:0004798">
    <property type="term" value="F:dTMP kinase activity"/>
    <property type="evidence" value="ECO:0007669"/>
    <property type="project" value="UniProtKB-UniRule"/>
</dbReference>
<organism evidence="14 15">
    <name type="scientific">Stappia taiwanensis</name>
    <dbReference type="NCBI Taxonomy" id="992267"/>
    <lineage>
        <taxon>Bacteria</taxon>
        <taxon>Pseudomonadati</taxon>
        <taxon>Pseudomonadota</taxon>
        <taxon>Alphaproteobacteria</taxon>
        <taxon>Hyphomicrobiales</taxon>
        <taxon>Stappiaceae</taxon>
        <taxon>Stappia</taxon>
    </lineage>
</organism>
<dbReference type="FunFam" id="3.40.50.300:FF:000225">
    <property type="entry name" value="Thymidylate kinase"/>
    <property type="match status" value="1"/>
</dbReference>
<evidence type="ECO:0000256" key="6">
    <source>
        <dbReference type="ARBA" id="ARBA00022741"/>
    </source>
</evidence>
<dbReference type="CDD" id="cd01672">
    <property type="entry name" value="TMPK"/>
    <property type="match status" value="1"/>
</dbReference>
<comment type="catalytic activity">
    <reaction evidence="10 12">
        <text>dTMP + ATP = dTDP + ADP</text>
        <dbReference type="Rhea" id="RHEA:13517"/>
        <dbReference type="ChEBI" id="CHEBI:30616"/>
        <dbReference type="ChEBI" id="CHEBI:58369"/>
        <dbReference type="ChEBI" id="CHEBI:63528"/>
        <dbReference type="ChEBI" id="CHEBI:456216"/>
        <dbReference type="EC" id="2.7.4.9"/>
    </reaction>
</comment>
<keyword evidence="6 12" id="KW-0547">Nucleotide-binding</keyword>
<evidence type="ECO:0000259" key="13">
    <source>
        <dbReference type="Pfam" id="PF02223"/>
    </source>
</evidence>
<name>A0A838XPE8_9HYPH</name>
<evidence type="ECO:0000256" key="2">
    <source>
        <dbReference type="ARBA" id="ARBA00012980"/>
    </source>
</evidence>
<evidence type="ECO:0000256" key="3">
    <source>
        <dbReference type="ARBA" id="ARBA00017144"/>
    </source>
</evidence>
<dbReference type="EC" id="2.7.4.9" evidence="2 12"/>
<evidence type="ECO:0000256" key="11">
    <source>
        <dbReference type="ARBA" id="ARBA00057735"/>
    </source>
</evidence>
<keyword evidence="8 12" id="KW-0067">ATP-binding</keyword>
<dbReference type="AlphaFoldDB" id="A0A838XPE8"/>
<dbReference type="InterPro" id="IPR018095">
    <property type="entry name" value="Thymidylate_kin_CS"/>
</dbReference>
<dbReference type="PANTHER" id="PTHR10344">
    <property type="entry name" value="THYMIDYLATE KINASE"/>
    <property type="match status" value="1"/>
</dbReference>
<reference evidence="14 15" key="2">
    <citation type="submission" date="2020-08" db="EMBL/GenBank/DDBJ databases">
        <title>Stappia taiwanensis sp. nov., isolated from a coastal thermal spring.</title>
        <authorList>
            <person name="Kampfer P."/>
        </authorList>
    </citation>
    <scope>NUCLEOTIDE SEQUENCE [LARGE SCALE GENOMIC DNA]</scope>
    <source>
        <strain evidence="14 15">DSM 23284</strain>
    </source>
</reference>
<comment type="function">
    <text evidence="11 12">Phosphorylation of dTMP to form dTDP in both de novo and salvage pathways of dTTP synthesis.</text>
</comment>
<dbReference type="HAMAP" id="MF_00165">
    <property type="entry name" value="Thymidylate_kinase"/>
    <property type="match status" value="1"/>
</dbReference>
<proteinExistence type="inferred from homology"/>
<dbReference type="EMBL" id="JACEON010000016">
    <property type="protein sequence ID" value="MBA4613129.1"/>
    <property type="molecule type" value="Genomic_DNA"/>
</dbReference>
<dbReference type="GO" id="GO:0005829">
    <property type="term" value="C:cytosol"/>
    <property type="evidence" value="ECO:0007669"/>
    <property type="project" value="TreeGrafter"/>
</dbReference>
<dbReference type="InterPro" id="IPR039430">
    <property type="entry name" value="Thymidylate_kin-like_dom"/>
</dbReference>
<comment type="similarity">
    <text evidence="1 12">Belongs to the thymidylate kinase family.</text>
</comment>
<dbReference type="Gene3D" id="3.40.50.300">
    <property type="entry name" value="P-loop containing nucleotide triphosphate hydrolases"/>
    <property type="match status" value="1"/>
</dbReference>
<evidence type="ECO:0000256" key="4">
    <source>
        <dbReference type="ARBA" id="ARBA00022679"/>
    </source>
</evidence>
<dbReference type="GO" id="GO:0006235">
    <property type="term" value="P:dTTP biosynthetic process"/>
    <property type="evidence" value="ECO:0007669"/>
    <property type="project" value="UniProtKB-UniRule"/>
</dbReference>
<evidence type="ECO:0000256" key="12">
    <source>
        <dbReference type="HAMAP-Rule" id="MF_00165"/>
    </source>
</evidence>
<accession>A0A838XPE8</accession>
<comment type="caution">
    <text evidence="14">The sequence shown here is derived from an EMBL/GenBank/DDBJ whole genome shotgun (WGS) entry which is preliminary data.</text>
</comment>
<keyword evidence="7 12" id="KW-0418">Kinase</keyword>
<dbReference type="NCBIfam" id="TIGR00041">
    <property type="entry name" value="DTMP_kinase"/>
    <property type="match status" value="1"/>
</dbReference>
<dbReference type="PANTHER" id="PTHR10344:SF4">
    <property type="entry name" value="UMP-CMP KINASE 2, MITOCHONDRIAL"/>
    <property type="match status" value="1"/>
</dbReference>
<evidence type="ECO:0000256" key="10">
    <source>
        <dbReference type="ARBA" id="ARBA00048743"/>
    </source>
</evidence>
<evidence type="ECO:0000313" key="14">
    <source>
        <dbReference type="EMBL" id="MBA4613129.1"/>
    </source>
</evidence>
<dbReference type="GO" id="GO:0006227">
    <property type="term" value="P:dUDP biosynthetic process"/>
    <property type="evidence" value="ECO:0007669"/>
    <property type="project" value="TreeGrafter"/>
</dbReference>
<feature type="domain" description="Thymidylate kinase-like" evidence="13">
    <location>
        <begin position="15"/>
        <end position="209"/>
    </location>
</feature>